<dbReference type="Proteomes" id="UP001464555">
    <property type="component" value="Unassembled WGS sequence"/>
</dbReference>
<name>A0ABU9I019_9FLAO</name>
<dbReference type="RefSeq" id="WP_341697858.1">
    <property type="nucleotide sequence ID" value="NZ_JBBYHR010000009.1"/>
</dbReference>
<evidence type="ECO:0000313" key="2">
    <source>
        <dbReference type="Proteomes" id="UP001464555"/>
    </source>
</evidence>
<proteinExistence type="predicted"/>
<accession>A0ABU9I019</accession>
<reference evidence="1 2" key="1">
    <citation type="submission" date="2024-04" db="EMBL/GenBank/DDBJ databases">
        <title>Flavobacterium sp. DGU11 16S ribosomal RNA gene Genome sequencing and assembly.</title>
        <authorList>
            <person name="Park S."/>
        </authorList>
    </citation>
    <scope>NUCLEOTIDE SEQUENCE [LARGE SCALE GENOMIC DNA]</scope>
    <source>
        <strain evidence="1 2">DGU11</strain>
    </source>
</reference>
<protein>
    <recommendedName>
        <fullName evidence="3">Immunity protein 50</fullName>
    </recommendedName>
</protein>
<keyword evidence="2" id="KW-1185">Reference proteome</keyword>
<dbReference type="EMBL" id="JBBYHR010000009">
    <property type="protein sequence ID" value="MEL1245561.1"/>
    <property type="molecule type" value="Genomic_DNA"/>
</dbReference>
<organism evidence="1 2">
    <name type="scientific">Flavobacterium arundinis</name>
    <dbReference type="NCBI Taxonomy" id="3139143"/>
    <lineage>
        <taxon>Bacteria</taxon>
        <taxon>Pseudomonadati</taxon>
        <taxon>Bacteroidota</taxon>
        <taxon>Flavobacteriia</taxon>
        <taxon>Flavobacteriales</taxon>
        <taxon>Flavobacteriaceae</taxon>
        <taxon>Flavobacterium</taxon>
    </lineage>
</organism>
<gene>
    <name evidence="1" type="ORF">AAEO56_14900</name>
</gene>
<evidence type="ECO:0000313" key="1">
    <source>
        <dbReference type="EMBL" id="MEL1245561.1"/>
    </source>
</evidence>
<sequence length="122" mass="13730">MIETLKELENKDAIIEIGNKERSACKLISVEEADGTTKLNLESIFPVRELNVNPSNPWEIALSQAAFGKNYSFFVVGDVQFISSQEIVFTERDRNLEIKLDFSEGTVKSTMLKYIDALIPKG</sequence>
<comment type="caution">
    <text evidence="1">The sequence shown here is derived from an EMBL/GenBank/DDBJ whole genome shotgun (WGS) entry which is preliminary data.</text>
</comment>
<evidence type="ECO:0008006" key="3">
    <source>
        <dbReference type="Google" id="ProtNLM"/>
    </source>
</evidence>